<feature type="region of interest" description="Disordered" evidence="6">
    <location>
        <begin position="463"/>
        <end position="501"/>
    </location>
</feature>
<dbReference type="RefSeq" id="WP_406696081.1">
    <property type="nucleotide sequence ID" value="NZ_CP155447.1"/>
</dbReference>
<keyword evidence="3 7" id="KW-1133">Transmembrane helix</keyword>
<dbReference type="Pfam" id="PF00662">
    <property type="entry name" value="Proton_antipo_N"/>
    <property type="match status" value="1"/>
</dbReference>
<feature type="transmembrane region" description="Helical" evidence="7">
    <location>
        <begin position="116"/>
        <end position="134"/>
    </location>
</feature>
<dbReference type="Gene3D" id="1.20.5.2700">
    <property type="match status" value="1"/>
</dbReference>
<dbReference type="NCBIfam" id="NF005141">
    <property type="entry name" value="PRK06590.1"/>
    <property type="match status" value="1"/>
</dbReference>
<proteinExistence type="predicted"/>
<dbReference type="EMBL" id="CP155447">
    <property type="protein sequence ID" value="XBH03347.1"/>
    <property type="molecule type" value="Genomic_DNA"/>
</dbReference>
<feature type="compositionally biased region" description="Basic and acidic residues" evidence="6">
    <location>
        <begin position="473"/>
        <end position="501"/>
    </location>
</feature>
<feature type="transmembrane region" description="Helical" evidence="7">
    <location>
        <begin position="250"/>
        <end position="268"/>
    </location>
</feature>
<sequence>MPNLLVNNAWLVPFFPLLGALIAAAFGRELREKAHLPVVVGIFLAFLVSLGLLFSAGPDKVVTVYRWLEFSNLNVPIQFRVDGLTTMMLSMVTFVSTLVAIYAAGYMAGDPGYPRFFTCVGLFVFSMTGLVLSNNYVLTYVFWEGVGTCSYLLVGFWHAKPSAAAAAKKAFLVNRVGDFGFAIALFWLWTVVPNHDLSYGNVLSASTLAGLPQGTIEGIALLLFWAATAKSAQVPLYVWLPDAMEGPTPVSALIHAATMVTAGVYLIARSTPLIALAPNVQLLIASIGCLTALLSASIAVTQTDLKRVMAYSTVSQLGFMFMGIGAGVGTVAKLAVFAAMFHLFTHAFFKALLFLASGSVMHSMGGVIDMRRFRGLRHRMPITCWTFAIGGLALSGIPPFAGFFSKDEILVALKEASHAAGHGGAATGYRAIYWIAIFTAMMTAFYTGRAFFMTFFGPEKLPSADDPEAEEGETAHGHGSAHDDHGHGHDAGHGHGHDSHFGHESPPVMTYPLIALAGCAVMVGVLFGPTGLFEHHIMQSFAFETLGHPEHAHGLDLSIPLTGTLVGVLGLVASFFLYAKPSPIPARLASSLKPLYRASCNKFYIDELYDMIFIRPLRMIASVSAFLDEWFLHGALIRGTAWMPRLLGREVLAPLQNGLIQYYAAVTALGVAGLLWVLLLLK</sequence>
<feature type="transmembrane region" description="Helical" evidence="7">
    <location>
        <begin position="140"/>
        <end position="159"/>
    </location>
</feature>
<feature type="transmembrane region" description="Helical" evidence="7">
    <location>
        <begin position="280"/>
        <end position="300"/>
    </location>
</feature>
<feature type="transmembrane region" description="Helical" evidence="7">
    <location>
        <begin position="557"/>
        <end position="578"/>
    </location>
</feature>
<dbReference type="GO" id="GO:0008137">
    <property type="term" value="F:NADH dehydrogenase (ubiquinone) activity"/>
    <property type="evidence" value="ECO:0007669"/>
    <property type="project" value="InterPro"/>
</dbReference>
<dbReference type="GO" id="GO:0015990">
    <property type="term" value="P:electron transport coupled proton transport"/>
    <property type="evidence" value="ECO:0007669"/>
    <property type="project" value="TreeGrafter"/>
</dbReference>
<name>A0AAU7CEJ7_9BACT</name>
<dbReference type="GO" id="GO:0016020">
    <property type="term" value="C:membrane"/>
    <property type="evidence" value="ECO:0007669"/>
    <property type="project" value="UniProtKB-SubCell"/>
</dbReference>
<dbReference type="InterPro" id="IPR001750">
    <property type="entry name" value="ND/Mrp_TM"/>
</dbReference>
<feature type="transmembrane region" description="Helical" evidence="7">
    <location>
        <begin position="431"/>
        <end position="452"/>
    </location>
</feature>
<evidence type="ECO:0000259" key="9">
    <source>
        <dbReference type="Pfam" id="PF00662"/>
    </source>
</evidence>
<feature type="transmembrane region" description="Helical" evidence="7">
    <location>
        <begin position="660"/>
        <end position="681"/>
    </location>
</feature>
<organism evidence="10">
    <name type="scientific">Singulisphaera sp. Ch08</name>
    <dbReference type="NCBI Taxonomy" id="3120278"/>
    <lineage>
        <taxon>Bacteria</taxon>
        <taxon>Pseudomonadati</taxon>
        <taxon>Planctomycetota</taxon>
        <taxon>Planctomycetia</taxon>
        <taxon>Isosphaerales</taxon>
        <taxon>Isosphaeraceae</taxon>
        <taxon>Singulisphaera</taxon>
    </lineage>
</organism>
<feature type="transmembrane region" description="Helical" evidence="7">
    <location>
        <begin position="6"/>
        <end position="26"/>
    </location>
</feature>
<evidence type="ECO:0000256" key="5">
    <source>
        <dbReference type="RuleBase" id="RU000320"/>
    </source>
</evidence>
<evidence type="ECO:0000256" key="6">
    <source>
        <dbReference type="SAM" id="MobiDB-lite"/>
    </source>
</evidence>
<dbReference type="Pfam" id="PF00361">
    <property type="entry name" value="Proton_antipo_M"/>
    <property type="match status" value="1"/>
</dbReference>
<reference evidence="10" key="1">
    <citation type="submission" date="2024-05" db="EMBL/GenBank/DDBJ databases">
        <title>Planctomycetes of the genus Singulisphaera possess chitinolytic capabilities.</title>
        <authorList>
            <person name="Ivanova A."/>
        </authorList>
    </citation>
    <scope>NUCLEOTIDE SEQUENCE</scope>
    <source>
        <strain evidence="10">Ch08T</strain>
    </source>
</reference>
<dbReference type="InterPro" id="IPR001516">
    <property type="entry name" value="Proton_antipo_N"/>
</dbReference>
<feature type="transmembrane region" description="Helical" evidence="7">
    <location>
        <begin position="77"/>
        <end position="104"/>
    </location>
</feature>
<feature type="transmembrane region" description="Helical" evidence="7">
    <location>
        <begin position="347"/>
        <end position="368"/>
    </location>
</feature>
<dbReference type="GO" id="GO:0003954">
    <property type="term" value="F:NADH dehydrogenase activity"/>
    <property type="evidence" value="ECO:0007669"/>
    <property type="project" value="TreeGrafter"/>
</dbReference>
<feature type="transmembrane region" description="Helical" evidence="7">
    <location>
        <begin position="513"/>
        <end position="537"/>
    </location>
</feature>
<evidence type="ECO:0000259" key="8">
    <source>
        <dbReference type="Pfam" id="PF00361"/>
    </source>
</evidence>
<keyword evidence="2 5" id="KW-0812">Transmembrane</keyword>
<dbReference type="NCBIfam" id="TIGR01974">
    <property type="entry name" value="NDH_I_L"/>
    <property type="match status" value="1"/>
</dbReference>
<dbReference type="GO" id="GO:0012505">
    <property type="term" value="C:endomembrane system"/>
    <property type="evidence" value="ECO:0007669"/>
    <property type="project" value="UniProtKB-SubCell"/>
</dbReference>
<evidence type="ECO:0000256" key="2">
    <source>
        <dbReference type="ARBA" id="ARBA00022692"/>
    </source>
</evidence>
<dbReference type="PRINTS" id="PR01435">
    <property type="entry name" value="NPOXDRDTASE5"/>
</dbReference>
<evidence type="ECO:0000256" key="1">
    <source>
        <dbReference type="ARBA" id="ARBA00004127"/>
    </source>
</evidence>
<gene>
    <name evidence="10" type="primary">nuoL</name>
    <name evidence="10" type="ORF">V5E97_34310</name>
</gene>
<accession>A0AAU7CEJ7</accession>
<protein>
    <submittedName>
        <fullName evidence="10">NADH-quinone oxidoreductase subunit L</fullName>
    </submittedName>
</protein>
<dbReference type="PANTHER" id="PTHR42829">
    <property type="entry name" value="NADH-UBIQUINONE OXIDOREDUCTASE CHAIN 5"/>
    <property type="match status" value="1"/>
</dbReference>
<comment type="subcellular location">
    <subcellularLocation>
        <location evidence="1">Endomembrane system</location>
        <topology evidence="1">Multi-pass membrane protein</topology>
    </subcellularLocation>
    <subcellularLocation>
        <location evidence="5">Membrane</location>
        <topology evidence="5">Multi-pass membrane protein</topology>
    </subcellularLocation>
</comment>
<feature type="transmembrane region" description="Helical" evidence="7">
    <location>
        <begin position="380"/>
        <end position="401"/>
    </location>
</feature>
<evidence type="ECO:0000256" key="3">
    <source>
        <dbReference type="ARBA" id="ARBA00022989"/>
    </source>
</evidence>
<dbReference type="AlphaFoldDB" id="A0AAU7CEJ7"/>
<dbReference type="PRINTS" id="PR01434">
    <property type="entry name" value="NADHDHGNASE5"/>
</dbReference>
<feature type="domain" description="NADH:quinone oxidoreductase/Mrp antiporter transmembrane" evidence="8">
    <location>
        <begin position="133"/>
        <end position="418"/>
    </location>
</feature>
<feature type="transmembrane region" description="Helical" evidence="7">
    <location>
        <begin position="321"/>
        <end position="341"/>
    </location>
</feature>
<evidence type="ECO:0000256" key="4">
    <source>
        <dbReference type="ARBA" id="ARBA00023136"/>
    </source>
</evidence>
<dbReference type="GO" id="GO:0042773">
    <property type="term" value="P:ATP synthesis coupled electron transport"/>
    <property type="evidence" value="ECO:0007669"/>
    <property type="project" value="InterPro"/>
</dbReference>
<feature type="domain" description="NADH-Ubiquinone oxidoreductase (complex I) chain 5 N-terminal" evidence="9">
    <location>
        <begin position="67"/>
        <end position="117"/>
    </location>
</feature>
<evidence type="ECO:0000313" key="10">
    <source>
        <dbReference type="EMBL" id="XBH03347.1"/>
    </source>
</evidence>
<feature type="transmembrane region" description="Helical" evidence="7">
    <location>
        <begin position="171"/>
        <end position="190"/>
    </location>
</feature>
<feature type="transmembrane region" description="Helical" evidence="7">
    <location>
        <begin position="38"/>
        <end position="57"/>
    </location>
</feature>
<dbReference type="InterPro" id="IPR018393">
    <property type="entry name" value="NADHpl_OxRdtase_5_subgr"/>
</dbReference>
<evidence type="ECO:0000256" key="7">
    <source>
        <dbReference type="SAM" id="Phobius"/>
    </source>
</evidence>
<dbReference type="InterPro" id="IPR003945">
    <property type="entry name" value="NU5C-like"/>
</dbReference>
<dbReference type="PANTHER" id="PTHR42829:SF2">
    <property type="entry name" value="NADH-UBIQUINONE OXIDOREDUCTASE CHAIN 5"/>
    <property type="match status" value="1"/>
</dbReference>
<keyword evidence="4 7" id="KW-0472">Membrane</keyword>